<dbReference type="RefSeq" id="WP_098380949.1">
    <property type="nucleotide sequence ID" value="NZ_NTWE01000031.1"/>
</dbReference>
<feature type="transmembrane region" description="Helical" evidence="1">
    <location>
        <begin position="339"/>
        <end position="356"/>
    </location>
</feature>
<gene>
    <name evidence="2" type="ORF">CN425_17570</name>
</gene>
<feature type="transmembrane region" description="Helical" evidence="1">
    <location>
        <begin position="31"/>
        <end position="48"/>
    </location>
</feature>
<comment type="caution">
    <text evidence="2">The sequence shown here is derived from an EMBL/GenBank/DDBJ whole genome shotgun (WGS) entry which is preliminary data.</text>
</comment>
<name>A0A2A8PU12_BACCE</name>
<proteinExistence type="predicted"/>
<evidence type="ECO:0000313" key="3">
    <source>
        <dbReference type="Proteomes" id="UP000220635"/>
    </source>
</evidence>
<keyword evidence="1" id="KW-1133">Transmembrane helix</keyword>
<accession>A0A2A8PU12</accession>
<evidence type="ECO:0008006" key="4">
    <source>
        <dbReference type="Google" id="ProtNLM"/>
    </source>
</evidence>
<feature type="transmembrane region" description="Helical" evidence="1">
    <location>
        <begin position="362"/>
        <end position="380"/>
    </location>
</feature>
<feature type="transmembrane region" description="Helical" evidence="1">
    <location>
        <begin position="55"/>
        <end position="72"/>
    </location>
</feature>
<feature type="transmembrane region" description="Helical" evidence="1">
    <location>
        <begin position="207"/>
        <end position="224"/>
    </location>
</feature>
<dbReference type="OrthoDB" id="8606970at2"/>
<keyword evidence="1" id="KW-0472">Membrane</keyword>
<evidence type="ECO:0000256" key="1">
    <source>
        <dbReference type="SAM" id="Phobius"/>
    </source>
</evidence>
<feature type="transmembrane region" description="Helical" evidence="1">
    <location>
        <begin position="231"/>
        <end position="253"/>
    </location>
</feature>
<organism evidence="2 3">
    <name type="scientific">Bacillus cereus</name>
    <dbReference type="NCBI Taxonomy" id="1396"/>
    <lineage>
        <taxon>Bacteria</taxon>
        <taxon>Bacillati</taxon>
        <taxon>Bacillota</taxon>
        <taxon>Bacilli</taxon>
        <taxon>Bacillales</taxon>
        <taxon>Bacillaceae</taxon>
        <taxon>Bacillus</taxon>
        <taxon>Bacillus cereus group</taxon>
    </lineage>
</organism>
<keyword evidence="1" id="KW-0812">Transmembrane</keyword>
<protein>
    <recommendedName>
        <fullName evidence="4">Polysaccharide polymerase</fullName>
    </recommendedName>
</protein>
<dbReference type="AlphaFoldDB" id="A0A2A8PU12"/>
<feature type="transmembrane region" description="Helical" evidence="1">
    <location>
        <begin position="185"/>
        <end position="201"/>
    </location>
</feature>
<dbReference type="Proteomes" id="UP000220635">
    <property type="component" value="Unassembled WGS sequence"/>
</dbReference>
<dbReference type="EMBL" id="NTWE01000031">
    <property type="protein sequence ID" value="PEW00290.1"/>
    <property type="molecule type" value="Genomic_DNA"/>
</dbReference>
<reference evidence="2 3" key="1">
    <citation type="submission" date="2017-09" db="EMBL/GenBank/DDBJ databases">
        <title>Large-scale bioinformatics analysis of Bacillus genomes uncovers conserved roles of natural products in bacterial physiology.</title>
        <authorList>
            <consortium name="Agbiome Team Llc"/>
            <person name="Bleich R.M."/>
            <person name="Grubbs K.J."/>
            <person name="Santa Maria K.C."/>
            <person name="Allen S.E."/>
            <person name="Farag S."/>
            <person name="Shank E.A."/>
            <person name="Bowers A."/>
        </authorList>
    </citation>
    <scope>NUCLEOTIDE SEQUENCE [LARGE SCALE GENOMIC DNA]</scope>
    <source>
        <strain evidence="2 3">AFS010695</strain>
    </source>
</reference>
<evidence type="ECO:0000313" key="2">
    <source>
        <dbReference type="EMBL" id="PEW00290.1"/>
    </source>
</evidence>
<feature type="transmembrane region" description="Helical" evidence="1">
    <location>
        <begin position="156"/>
        <end position="178"/>
    </location>
</feature>
<feature type="transmembrane region" description="Helical" evidence="1">
    <location>
        <begin position="314"/>
        <end position="334"/>
    </location>
</feature>
<sequence>MKNSVFLLVFLIGLFAPTSRGATIYYYLPVFYASIMIPIFIFVILKDAKVPKYNAIIAILINLILWGATIFTPLTSYSVGNSLFYALFSLLICLNLKDNTPLSNNKRLIVNVVHVFILTCCLLIMMQNITIVDFFINNYSLYYDEMMIFALAMKKPVVMFAAHSIAGFFLYLMFYMCFTLYKKEGKWLHLVFSLLYVWFIFNLSSNGGYIFFTVATIQLLYYFLKYKTIKFFWLISIVMISSLFILDEVINFVEPYLSIVSRTLSSDQNGISGRYSSEGILSGNIDFIKDNVFMPVGFGNSPDLFFGDAGIIEYTLRGSIPLVILMYLGLYLFLKRNLYSKYAVMTLSIAIIIMDIGAQTLISFRTLCILPFLVIYLNDIHNRNVQKKEKPKKVKRKFIIS</sequence>
<feature type="transmembrane region" description="Helical" evidence="1">
    <location>
        <begin position="78"/>
        <end position="96"/>
    </location>
</feature>
<feature type="transmembrane region" description="Helical" evidence="1">
    <location>
        <begin position="108"/>
        <end position="136"/>
    </location>
</feature>